<dbReference type="AlphaFoldDB" id="A0A8S2DKY9"/>
<dbReference type="GO" id="GO:0016787">
    <property type="term" value="F:hydrolase activity"/>
    <property type="evidence" value="ECO:0007669"/>
    <property type="project" value="UniProtKB-KW"/>
</dbReference>
<dbReference type="CDD" id="cd18808">
    <property type="entry name" value="SF1_C_Upf1"/>
    <property type="match status" value="1"/>
</dbReference>
<dbReference type="PANTHER" id="PTHR10887">
    <property type="entry name" value="DNA2/NAM7 HELICASE FAMILY"/>
    <property type="match status" value="1"/>
</dbReference>
<dbReference type="GO" id="GO:0005694">
    <property type="term" value="C:chromosome"/>
    <property type="evidence" value="ECO:0007669"/>
    <property type="project" value="UniProtKB-ARBA"/>
</dbReference>
<dbReference type="Proteomes" id="UP000677228">
    <property type="component" value="Unassembled WGS sequence"/>
</dbReference>
<organism evidence="7 9">
    <name type="scientific">Didymodactylos carnosus</name>
    <dbReference type="NCBI Taxonomy" id="1234261"/>
    <lineage>
        <taxon>Eukaryota</taxon>
        <taxon>Metazoa</taxon>
        <taxon>Spiralia</taxon>
        <taxon>Gnathifera</taxon>
        <taxon>Rotifera</taxon>
        <taxon>Eurotatoria</taxon>
        <taxon>Bdelloidea</taxon>
        <taxon>Philodinida</taxon>
        <taxon>Philodinidae</taxon>
        <taxon>Didymodactylos</taxon>
    </lineage>
</organism>
<evidence type="ECO:0000256" key="3">
    <source>
        <dbReference type="ARBA" id="ARBA00022806"/>
    </source>
</evidence>
<evidence type="ECO:0000256" key="1">
    <source>
        <dbReference type="ARBA" id="ARBA00022741"/>
    </source>
</evidence>
<dbReference type="EMBL" id="CAJOBA010003869">
    <property type="protein sequence ID" value="CAF3695523.1"/>
    <property type="molecule type" value="Genomic_DNA"/>
</dbReference>
<gene>
    <name evidence="7" type="ORF">OVA965_LOCUS10444</name>
    <name evidence="8" type="ORF">TMI583_LOCUS10441</name>
</gene>
<accession>A0A8S2DKY9</accession>
<keyword evidence="2" id="KW-0378">Hydrolase</keyword>
<feature type="domain" description="DNA2/NAM7 helicase helicase" evidence="5">
    <location>
        <begin position="186"/>
        <end position="266"/>
    </location>
</feature>
<dbReference type="FunFam" id="3.40.50.300:FF:000326">
    <property type="entry name" value="P-loop containing nucleoside triphosphate hydrolase"/>
    <property type="match status" value="1"/>
</dbReference>
<dbReference type="GO" id="GO:0006369">
    <property type="term" value="P:termination of RNA polymerase II transcription"/>
    <property type="evidence" value="ECO:0007669"/>
    <property type="project" value="TreeGrafter"/>
</dbReference>
<dbReference type="GO" id="GO:0016604">
    <property type="term" value="C:nuclear body"/>
    <property type="evidence" value="ECO:0007669"/>
    <property type="project" value="TreeGrafter"/>
</dbReference>
<evidence type="ECO:0000259" key="6">
    <source>
        <dbReference type="Pfam" id="PF13087"/>
    </source>
</evidence>
<comment type="caution">
    <text evidence="7">The sequence shown here is derived from an EMBL/GenBank/DDBJ whole genome shotgun (WGS) entry which is preliminary data.</text>
</comment>
<dbReference type="PANTHER" id="PTHR10887:SF495">
    <property type="entry name" value="HELICASE SENATAXIN ISOFORM X1-RELATED"/>
    <property type="match status" value="1"/>
</dbReference>
<dbReference type="GO" id="GO:0005524">
    <property type="term" value="F:ATP binding"/>
    <property type="evidence" value="ECO:0007669"/>
    <property type="project" value="UniProtKB-KW"/>
</dbReference>
<feature type="domain" description="DNA2/NAM7 helicase helicase" evidence="5">
    <location>
        <begin position="60"/>
        <end position="174"/>
    </location>
</feature>
<dbReference type="Proteomes" id="UP000682733">
    <property type="component" value="Unassembled WGS sequence"/>
</dbReference>
<dbReference type="InterPro" id="IPR041679">
    <property type="entry name" value="DNA2/NAM7-like_C"/>
</dbReference>
<dbReference type="Pfam" id="PF13086">
    <property type="entry name" value="AAA_11"/>
    <property type="match status" value="2"/>
</dbReference>
<name>A0A8S2DKY9_9BILA</name>
<dbReference type="Gene3D" id="3.40.50.300">
    <property type="entry name" value="P-loop containing nucleotide triphosphate hydrolases"/>
    <property type="match status" value="2"/>
</dbReference>
<dbReference type="SUPFAM" id="SSF52540">
    <property type="entry name" value="P-loop containing nucleoside triphosphate hydrolases"/>
    <property type="match status" value="1"/>
</dbReference>
<dbReference type="GO" id="GO:0004386">
    <property type="term" value="F:helicase activity"/>
    <property type="evidence" value="ECO:0007669"/>
    <property type="project" value="UniProtKB-KW"/>
</dbReference>
<evidence type="ECO:0000256" key="4">
    <source>
        <dbReference type="ARBA" id="ARBA00022840"/>
    </source>
</evidence>
<dbReference type="CDD" id="cd18042">
    <property type="entry name" value="DEXXQc_SETX"/>
    <property type="match status" value="1"/>
</dbReference>
<sequence>MEMIKLSSLIPTKRHITAICNIRDWQESQAKTILSPSLKDPYFQKPEPCHYNQVTTSKYFNQQQVKAIQSAVDMFDDVYERLHLIHGPPGTGKSKTIAGIVENLLPLLNENQKILLCAPSNNACNELLKKILEHIGDKNNSAGKVIRVGCQSPEDKHLCDYYLDYMVIEKLANKLINREKLHRSTIGKTIQHKLLRKAKVIISTLNYSASSRLRLLYENKTNVSFLIVDEACQASEVEVLIPFRYGCRKVLLVGDPHQLAPCVLSKMAKEYKLDQSLYCRLNKIFEQSSDLPKPITMLNVQYRMAAEIALFPNKCFYDNKLINSDGNSTHQYSLLKPLYYFDIQSTEHNYDCSKSAFNENEVDILANFCSKLISFLSLFNTSDPNFSVSIQQRIGIITPYKGQTNLLKQRFESKNMNYIDIGTVDCYQGKEKDIILISCVRTRNIGFFNNKNRLNVMLTRAKYVQYIFGHLTHLSQYPYWNEIYNDAIRRDLTKKIYSTKDTILKDSVEMLQTVIMK</sequence>
<dbReference type="InterPro" id="IPR041677">
    <property type="entry name" value="DNA2/NAM7_AAA_11"/>
</dbReference>
<reference evidence="7" key="1">
    <citation type="submission" date="2021-02" db="EMBL/GenBank/DDBJ databases">
        <authorList>
            <person name="Nowell W R."/>
        </authorList>
    </citation>
    <scope>NUCLEOTIDE SEQUENCE</scope>
</reference>
<evidence type="ECO:0000313" key="8">
    <source>
        <dbReference type="EMBL" id="CAF3695523.1"/>
    </source>
</evidence>
<dbReference type="GO" id="GO:0001147">
    <property type="term" value="F:transcription termination site sequence-specific DNA binding"/>
    <property type="evidence" value="ECO:0007669"/>
    <property type="project" value="TreeGrafter"/>
</dbReference>
<dbReference type="InterPro" id="IPR045055">
    <property type="entry name" value="DNA2/NAM7-like"/>
</dbReference>
<keyword evidence="3" id="KW-0347">Helicase</keyword>
<evidence type="ECO:0000313" key="9">
    <source>
        <dbReference type="Proteomes" id="UP000677228"/>
    </source>
</evidence>
<dbReference type="InterPro" id="IPR027417">
    <property type="entry name" value="P-loop_NTPase"/>
</dbReference>
<protein>
    <submittedName>
        <fullName evidence="7">Uncharacterized protein</fullName>
    </submittedName>
</protein>
<feature type="domain" description="DNA2/NAM7 helicase-like C-terminal" evidence="6">
    <location>
        <begin position="275"/>
        <end position="470"/>
    </location>
</feature>
<evidence type="ECO:0000259" key="5">
    <source>
        <dbReference type="Pfam" id="PF13086"/>
    </source>
</evidence>
<dbReference type="InterPro" id="IPR047187">
    <property type="entry name" value="SF1_C_Upf1"/>
</dbReference>
<keyword evidence="4" id="KW-0067">ATP-binding</keyword>
<keyword evidence="1" id="KW-0547">Nucleotide-binding</keyword>
<proteinExistence type="predicted"/>
<dbReference type="Pfam" id="PF13087">
    <property type="entry name" value="AAA_12"/>
    <property type="match status" value="1"/>
</dbReference>
<evidence type="ECO:0000313" key="7">
    <source>
        <dbReference type="EMBL" id="CAF0917497.1"/>
    </source>
</evidence>
<evidence type="ECO:0000256" key="2">
    <source>
        <dbReference type="ARBA" id="ARBA00022801"/>
    </source>
</evidence>
<dbReference type="EMBL" id="CAJNOK010003867">
    <property type="protein sequence ID" value="CAF0917497.1"/>
    <property type="molecule type" value="Genomic_DNA"/>
</dbReference>